<reference evidence="1 2" key="1">
    <citation type="submission" date="2020-12" db="EMBL/GenBank/DDBJ databases">
        <title>FDA dAtabase for Regulatory Grade micrObial Sequences (FDA-ARGOS): Supporting development and validation of Infectious Disease Dx tests.</title>
        <authorList>
            <person name="Nelson B."/>
            <person name="Plummer A."/>
            <person name="Tallon L."/>
            <person name="Sadzewicz L."/>
            <person name="Zhao X."/>
            <person name="Boylan J."/>
            <person name="Ott S."/>
            <person name="Bowen H."/>
            <person name="Vavikolanu K."/>
            <person name="Mehta A."/>
            <person name="Aluvathingal J."/>
            <person name="Nadendla S."/>
            <person name="Myers T."/>
            <person name="Yan Y."/>
            <person name="Sichtig H."/>
        </authorList>
    </citation>
    <scope>NUCLEOTIDE SEQUENCE [LARGE SCALE GENOMIC DNA]</scope>
    <source>
        <strain evidence="1 2">FDAARGOS_1049</strain>
    </source>
</reference>
<gene>
    <name evidence="1" type="ORF">I6I06_07065</name>
</gene>
<dbReference type="KEGG" id="pgis:I6I06_07065"/>
<evidence type="ECO:0000313" key="2">
    <source>
        <dbReference type="Proteomes" id="UP000595610"/>
    </source>
</evidence>
<organism evidence="1 2">
    <name type="scientific">Paraburkholderia ginsengisoli</name>
    <dbReference type="NCBI Taxonomy" id="311231"/>
    <lineage>
        <taxon>Bacteria</taxon>
        <taxon>Pseudomonadati</taxon>
        <taxon>Pseudomonadota</taxon>
        <taxon>Betaproteobacteria</taxon>
        <taxon>Burkholderiales</taxon>
        <taxon>Burkholderiaceae</taxon>
        <taxon>Paraburkholderia</taxon>
    </lineage>
</organism>
<sequence>MTTMDEARRAKLIERVTAEATAFFQTHPDRKMYAAYLGDAKPGAWAYLVMERTGPYGGFEFEPPGEEFTRDQFTTLLNAMPRGEQVMKDAVDRVGGTVRAGVDAILQRALARATPSPTPH</sequence>
<proteinExistence type="predicted"/>
<dbReference type="AlphaFoldDB" id="A0A7T4N4Q4"/>
<dbReference type="Proteomes" id="UP000595610">
    <property type="component" value="Chromosome 1"/>
</dbReference>
<name>A0A7T4N4Q4_9BURK</name>
<dbReference type="EMBL" id="CP066075">
    <property type="protein sequence ID" value="QQC65213.1"/>
    <property type="molecule type" value="Genomic_DNA"/>
</dbReference>
<keyword evidence="2" id="KW-1185">Reference proteome</keyword>
<accession>A0A7T4N4Q4</accession>
<protein>
    <submittedName>
        <fullName evidence="1">Uncharacterized protein</fullName>
    </submittedName>
</protein>
<dbReference type="RefSeq" id="WP_157004230.1">
    <property type="nucleotide sequence ID" value="NZ_CP066075.1"/>
</dbReference>
<evidence type="ECO:0000313" key="1">
    <source>
        <dbReference type="EMBL" id="QQC65213.1"/>
    </source>
</evidence>